<dbReference type="OrthoDB" id="7460358at2759"/>
<feature type="coiled-coil region" evidence="1">
    <location>
        <begin position="59"/>
        <end position="114"/>
    </location>
</feature>
<reference evidence="3" key="1">
    <citation type="submission" date="2021-12" db="EMBL/GenBank/DDBJ databases">
        <authorList>
            <person name="King R."/>
        </authorList>
    </citation>
    <scope>NUCLEOTIDE SEQUENCE</scope>
</reference>
<protein>
    <submittedName>
        <fullName evidence="3">Uncharacterized protein</fullName>
    </submittedName>
</protein>
<evidence type="ECO:0000256" key="1">
    <source>
        <dbReference type="SAM" id="Coils"/>
    </source>
</evidence>
<evidence type="ECO:0000313" key="3">
    <source>
        <dbReference type="EMBL" id="CAG9786854.1"/>
    </source>
</evidence>
<reference evidence="3" key="2">
    <citation type="submission" date="2022-10" db="EMBL/GenBank/DDBJ databases">
        <authorList>
            <consortium name="ENA_rothamsted_submissions"/>
            <consortium name="culmorum"/>
            <person name="King R."/>
        </authorList>
    </citation>
    <scope>NUCLEOTIDE SEQUENCE</scope>
</reference>
<sequence length="714" mass="81143">MSETTDVQALEKISTEVGDSQIKITLSSQCIKAQAFLVDRLRKQSERQKEICNLMSKDNLKLQVEIRQAEFEIKSLLEAKETIKSSNVELKKECLLLKERKSEIEDRIQDSEKKYEDLWLEAKARYESIPFVQKLLQAQNRTQTIKEDLSNLIHESEDLSKEIEKKRQFLANLNKQRIVELAQYIVHDLPKAKKTIQEKTQSICEIIKNIDEMVKKQESSLDNSKVKGTTTSIINPKEASVIENLNNAAEDGWFNFGQADKPHSLPMPQIQLIQSDFEALSAKLDKIKMNKIEIFNITPTKRADPIEPDTGIYNKKLKMDEEISKDFKGTVIEDRDYGDAKETEKQENYSKRKLINILEDIKLDNDDAYKIVSKVNPDTLKDVDKIGASINNKKQISNLRKVEFNEVIEEIDLTKSSENILVPPTQFLDFGEENNKKVCFDIPMKIQEINEENGNEGDPMVPIQVATNENDVNETFESEVDVNLVSNDSYNKMKDMILKKHNLDLSPQFVYAKRSANLQTAKQTDDKIVTSKFFQSDKPDTMAKNENMLEVTENSPQSGNASVHQKRNNEEQNMEVDEVVVSSPKAIQKQEKSYTGLLFKHDAQGIPDSLNVSVSTTGFEEGDPDFPHCIDSSLLLSPKADYPLPASGDNVEVSSQEVPNFLSGFRKTAFSFFGQSAVISDSKANTSEQNQNNFNFNFGGDEKRGRGGLFNMFH</sequence>
<feature type="coiled-coil region" evidence="1">
    <location>
        <begin position="146"/>
        <end position="176"/>
    </location>
</feature>
<keyword evidence="1" id="KW-0175">Coiled coil</keyword>
<keyword evidence="4" id="KW-1185">Reference proteome</keyword>
<dbReference type="EMBL" id="OU893347">
    <property type="protein sequence ID" value="CAG9786854.1"/>
    <property type="molecule type" value="Genomic_DNA"/>
</dbReference>
<name>A0A9N9WC20_9NEOP</name>
<feature type="region of interest" description="Disordered" evidence="2">
    <location>
        <begin position="552"/>
        <end position="574"/>
    </location>
</feature>
<accession>A0A9N9WC20</accession>
<dbReference type="AlphaFoldDB" id="A0A9N9WC20"/>
<feature type="compositionally biased region" description="Polar residues" evidence="2">
    <location>
        <begin position="552"/>
        <end position="563"/>
    </location>
</feature>
<proteinExistence type="predicted"/>
<evidence type="ECO:0000313" key="4">
    <source>
        <dbReference type="Proteomes" id="UP001153714"/>
    </source>
</evidence>
<dbReference type="Proteomes" id="UP001153714">
    <property type="component" value="Chromosome 16"/>
</dbReference>
<evidence type="ECO:0000256" key="2">
    <source>
        <dbReference type="SAM" id="MobiDB-lite"/>
    </source>
</evidence>
<organism evidence="3 4">
    <name type="scientific">Diatraea saccharalis</name>
    <name type="common">sugarcane borer</name>
    <dbReference type="NCBI Taxonomy" id="40085"/>
    <lineage>
        <taxon>Eukaryota</taxon>
        <taxon>Metazoa</taxon>
        <taxon>Ecdysozoa</taxon>
        <taxon>Arthropoda</taxon>
        <taxon>Hexapoda</taxon>
        <taxon>Insecta</taxon>
        <taxon>Pterygota</taxon>
        <taxon>Neoptera</taxon>
        <taxon>Endopterygota</taxon>
        <taxon>Lepidoptera</taxon>
        <taxon>Glossata</taxon>
        <taxon>Ditrysia</taxon>
        <taxon>Pyraloidea</taxon>
        <taxon>Crambidae</taxon>
        <taxon>Crambinae</taxon>
        <taxon>Diatraea</taxon>
    </lineage>
</organism>
<gene>
    <name evidence="3" type="ORF">DIATSA_LOCUS4784</name>
</gene>